<accession>A0A7W9W5H5</accession>
<feature type="signal peptide" evidence="1">
    <location>
        <begin position="1"/>
        <end position="21"/>
    </location>
</feature>
<sequence length="407" mass="43754">MRLRALLTVGVFFAALPGALAQAISSEAKDKVLLSMQNTIQRQAFVPGVDFAQWPSFLAKRQSEVDKAEDIPTFVNTVNSALRDFGISHIRLFSPQSAKARVTGVSQGFGMATQKSESGLVVTAIAPKSPAAQLGIEAGDEILQVEGMDKPTTYPIPADRDTTALTVKRKSTGTIKHFLLAKKSYSTDRPNTLTWTNKDTAVLRIPSFSRTYDAKQIEGFVAEVNQKKAKALVLDLRSNGGGFVRNCQHLLSLLSQPGTPIGTNVDRRITERYVQDTGGDSKDMVAIAKWCGPTSKTVKMTQQPFLGKLAILLDRGSASASEITSAVLKEQRGAVLIGKQSAGAVLVSLFIPLVSTDGFEVQVPLSDYVSPGGMRLEKNPLKPDVAVEAPVTEESDPVLESALKAIK</sequence>
<proteinExistence type="predicted"/>
<keyword evidence="3" id="KW-0378">Hydrolase</keyword>
<dbReference type="InterPro" id="IPR036034">
    <property type="entry name" value="PDZ_sf"/>
</dbReference>
<keyword evidence="1" id="KW-0732">Signal</keyword>
<dbReference type="GO" id="GO:0007165">
    <property type="term" value="P:signal transduction"/>
    <property type="evidence" value="ECO:0007669"/>
    <property type="project" value="TreeGrafter"/>
</dbReference>
<protein>
    <submittedName>
        <fullName evidence="3">Carboxyl-terminal processing protease</fullName>
        <ecNumber evidence="3">3.4.21.102</ecNumber>
    </submittedName>
</protein>
<dbReference type="GO" id="GO:0030288">
    <property type="term" value="C:outer membrane-bounded periplasmic space"/>
    <property type="evidence" value="ECO:0007669"/>
    <property type="project" value="TreeGrafter"/>
</dbReference>
<dbReference type="CDD" id="cd06567">
    <property type="entry name" value="Peptidase_S41"/>
    <property type="match status" value="1"/>
</dbReference>
<feature type="domain" description="PDZ" evidence="2">
    <location>
        <begin position="108"/>
        <end position="149"/>
    </location>
</feature>
<evidence type="ECO:0000313" key="3">
    <source>
        <dbReference type="EMBL" id="MBB6048572.1"/>
    </source>
</evidence>
<dbReference type="InterPro" id="IPR005151">
    <property type="entry name" value="Tail-specific_protease"/>
</dbReference>
<dbReference type="PANTHER" id="PTHR32060:SF30">
    <property type="entry name" value="CARBOXY-TERMINAL PROCESSING PROTEASE CTPA"/>
    <property type="match status" value="1"/>
</dbReference>
<dbReference type="Gene3D" id="2.30.42.10">
    <property type="match status" value="1"/>
</dbReference>
<dbReference type="Pfam" id="PF17820">
    <property type="entry name" value="PDZ_6"/>
    <property type="match status" value="1"/>
</dbReference>
<dbReference type="EC" id="3.4.21.102" evidence="3"/>
<evidence type="ECO:0000256" key="1">
    <source>
        <dbReference type="SAM" id="SignalP"/>
    </source>
</evidence>
<keyword evidence="4" id="KW-1185">Reference proteome</keyword>
<dbReference type="InterPro" id="IPR029045">
    <property type="entry name" value="ClpP/crotonase-like_dom_sf"/>
</dbReference>
<dbReference type="InterPro" id="IPR001478">
    <property type="entry name" value="PDZ"/>
</dbReference>
<dbReference type="PROSITE" id="PS50106">
    <property type="entry name" value="PDZ"/>
    <property type="match status" value="1"/>
</dbReference>
<gene>
    <name evidence="3" type="ORF">HNQ39_000334</name>
</gene>
<dbReference type="Proteomes" id="UP000520814">
    <property type="component" value="Unassembled WGS sequence"/>
</dbReference>
<organism evidence="3 4">
    <name type="scientific">Armatimonas rosea</name>
    <dbReference type="NCBI Taxonomy" id="685828"/>
    <lineage>
        <taxon>Bacteria</taxon>
        <taxon>Bacillati</taxon>
        <taxon>Armatimonadota</taxon>
        <taxon>Armatimonadia</taxon>
        <taxon>Armatimonadales</taxon>
        <taxon>Armatimonadaceae</taxon>
        <taxon>Armatimonas</taxon>
    </lineage>
</organism>
<dbReference type="Pfam" id="PF03572">
    <property type="entry name" value="Peptidase_S41"/>
    <property type="match status" value="1"/>
</dbReference>
<feature type="chain" id="PRO_5031089424" evidence="1">
    <location>
        <begin position="22"/>
        <end position="407"/>
    </location>
</feature>
<dbReference type="AlphaFoldDB" id="A0A7W9W5H5"/>
<name>A0A7W9W5H5_ARMRO</name>
<dbReference type="SMART" id="SM00245">
    <property type="entry name" value="TSPc"/>
    <property type="match status" value="1"/>
</dbReference>
<dbReference type="EMBL" id="JACHGW010000001">
    <property type="protein sequence ID" value="MBB6048572.1"/>
    <property type="molecule type" value="Genomic_DNA"/>
</dbReference>
<dbReference type="SUPFAM" id="SSF52096">
    <property type="entry name" value="ClpP/crotonase"/>
    <property type="match status" value="1"/>
</dbReference>
<evidence type="ECO:0000313" key="4">
    <source>
        <dbReference type="Proteomes" id="UP000520814"/>
    </source>
</evidence>
<comment type="caution">
    <text evidence="3">The sequence shown here is derived from an EMBL/GenBank/DDBJ whole genome shotgun (WGS) entry which is preliminary data.</text>
</comment>
<dbReference type="InterPro" id="IPR041489">
    <property type="entry name" value="PDZ_6"/>
</dbReference>
<dbReference type="Gene3D" id="3.90.226.10">
    <property type="entry name" value="2-enoyl-CoA Hydratase, Chain A, domain 1"/>
    <property type="match status" value="1"/>
</dbReference>
<keyword evidence="3" id="KW-0645">Protease</keyword>
<dbReference type="SUPFAM" id="SSF50156">
    <property type="entry name" value="PDZ domain-like"/>
    <property type="match status" value="1"/>
</dbReference>
<reference evidence="3 4" key="1">
    <citation type="submission" date="2020-08" db="EMBL/GenBank/DDBJ databases">
        <title>Genomic Encyclopedia of Type Strains, Phase IV (KMG-IV): sequencing the most valuable type-strain genomes for metagenomic binning, comparative biology and taxonomic classification.</title>
        <authorList>
            <person name="Goeker M."/>
        </authorList>
    </citation>
    <scope>NUCLEOTIDE SEQUENCE [LARGE SCALE GENOMIC DNA]</scope>
    <source>
        <strain evidence="3 4">DSM 23562</strain>
    </source>
</reference>
<dbReference type="RefSeq" id="WP_184192210.1">
    <property type="nucleotide sequence ID" value="NZ_JACHGW010000001.1"/>
</dbReference>
<dbReference type="SMART" id="SM00228">
    <property type="entry name" value="PDZ"/>
    <property type="match status" value="1"/>
</dbReference>
<dbReference type="GO" id="GO:0006508">
    <property type="term" value="P:proteolysis"/>
    <property type="evidence" value="ECO:0007669"/>
    <property type="project" value="UniProtKB-KW"/>
</dbReference>
<evidence type="ECO:0000259" key="2">
    <source>
        <dbReference type="PROSITE" id="PS50106"/>
    </source>
</evidence>
<dbReference type="PANTHER" id="PTHR32060">
    <property type="entry name" value="TAIL-SPECIFIC PROTEASE"/>
    <property type="match status" value="1"/>
</dbReference>
<dbReference type="GO" id="GO:0004252">
    <property type="term" value="F:serine-type endopeptidase activity"/>
    <property type="evidence" value="ECO:0007669"/>
    <property type="project" value="UniProtKB-EC"/>
</dbReference>